<dbReference type="AlphaFoldDB" id="A0AAD1I6K8"/>
<keyword evidence="2" id="KW-0472">Membrane</keyword>
<feature type="region of interest" description="Disordered" evidence="1">
    <location>
        <begin position="1"/>
        <end position="24"/>
    </location>
</feature>
<reference evidence="3 4" key="1">
    <citation type="journal article" date="2019" name="Emerg. Microbes Infect.">
        <title>Comprehensive subspecies identification of 175 nontuberculous mycobacteria species based on 7547 genomic profiles.</title>
        <authorList>
            <person name="Matsumoto Y."/>
            <person name="Kinjo T."/>
            <person name="Motooka D."/>
            <person name="Nabeya D."/>
            <person name="Jung N."/>
            <person name="Uechi K."/>
            <person name="Horii T."/>
            <person name="Iida T."/>
            <person name="Fujita J."/>
            <person name="Nakamura S."/>
        </authorList>
    </citation>
    <scope>NUCLEOTIDE SEQUENCE [LARGE SCALE GENOMIC DNA]</scope>
    <source>
        <strain evidence="3 4">JCM 12143</strain>
    </source>
</reference>
<organism evidence="3 4">
    <name type="scientific">Mycolicibacter terrae</name>
    <dbReference type="NCBI Taxonomy" id="1788"/>
    <lineage>
        <taxon>Bacteria</taxon>
        <taxon>Bacillati</taxon>
        <taxon>Actinomycetota</taxon>
        <taxon>Actinomycetes</taxon>
        <taxon>Mycobacteriales</taxon>
        <taxon>Mycobacteriaceae</taxon>
        <taxon>Mycolicibacter</taxon>
    </lineage>
</organism>
<evidence type="ECO:0008006" key="5">
    <source>
        <dbReference type="Google" id="ProtNLM"/>
    </source>
</evidence>
<keyword evidence="4" id="KW-1185">Reference proteome</keyword>
<feature type="transmembrane region" description="Helical" evidence="2">
    <location>
        <begin position="153"/>
        <end position="174"/>
    </location>
</feature>
<dbReference type="EMBL" id="AP022564">
    <property type="protein sequence ID" value="BBX24571.1"/>
    <property type="molecule type" value="Genomic_DNA"/>
</dbReference>
<evidence type="ECO:0000313" key="4">
    <source>
        <dbReference type="Proteomes" id="UP000467636"/>
    </source>
</evidence>
<keyword evidence="2" id="KW-0812">Transmembrane</keyword>
<name>A0AAD1I6K8_9MYCO</name>
<accession>A0AAD1I6K8</accession>
<gene>
    <name evidence="3" type="ORF">MTER_39820</name>
</gene>
<keyword evidence="2" id="KW-1133">Transmembrane helix</keyword>
<evidence type="ECO:0000256" key="2">
    <source>
        <dbReference type="SAM" id="Phobius"/>
    </source>
</evidence>
<protein>
    <recommendedName>
        <fullName evidence="5">Transmembrane protein</fullName>
    </recommendedName>
</protein>
<dbReference type="Proteomes" id="UP000467636">
    <property type="component" value="Chromosome"/>
</dbReference>
<sequence length="213" mass="23659">MASPFVAGDRSQFGSGRGGGTAANGWGVQPSWTLQEAYRFRVVAEGFNGAPGHVWWVQRDGKWYQAKWIDFDFEAEHVRALVPHIDAERYGAKPWGMNKWNPIGIKDIHKLQVSNPRLSLLLPTTVGGASRCGRTRRGWSRDRDMTTSRYRRWALVTVAFVAVAWVTSAGVWAFRHRRASSAASVDDCAVVAQLAQLWRADSEGAMDALAVLT</sequence>
<evidence type="ECO:0000256" key="1">
    <source>
        <dbReference type="SAM" id="MobiDB-lite"/>
    </source>
</evidence>
<evidence type="ECO:0000313" key="3">
    <source>
        <dbReference type="EMBL" id="BBX24571.1"/>
    </source>
</evidence>
<proteinExistence type="predicted"/>